<comment type="caution">
    <text evidence="2">The sequence shown here is derived from an EMBL/GenBank/DDBJ whole genome shotgun (WGS) entry which is preliminary data.</text>
</comment>
<dbReference type="AlphaFoldDB" id="A0AA38NXU7"/>
<organism evidence="2 3">
    <name type="scientific">Lentinula raphanica</name>
    <dbReference type="NCBI Taxonomy" id="153919"/>
    <lineage>
        <taxon>Eukaryota</taxon>
        <taxon>Fungi</taxon>
        <taxon>Dikarya</taxon>
        <taxon>Basidiomycota</taxon>
        <taxon>Agaricomycotina</taxon>
        <taxon>Agaricomycetes</taxon>
        <taxon>Agaricomycetidae</taxon>
        <taxon>Agaricales</taxon>
        <taxon>Marasmiineae</taxon>
        <taxon>Omphalotaceae</taxon>
        <taxon>Lentinula</taxon>
    </lineage>
</organism>
<dbReference type="Pfam" id="PF18759">
    <property type="entry name" value="Plavaka"/>
    <property type="match status" value="1"/>
</dbReference>
<reference evidence="2" key="1">
    <citation type="submission" date="2022-08" db="EMBL/GenBank/DDBJ databases">
        <authorList>
            <consortium name="DOE Joint Genome Institute"/>
            <person name="Min B."/>
            <person name="Riley R."/>
            <person name="Sierra-Patev S."/>
            <person name="Naranjo-Ortiz M."/>
            <person name="Looney B."/>
            <person name="Konkel Z."/>
            <person name="Slot J.C."/>
            <person name="Sakamoto Y."/>
            <person name="Steenwyk J.L."/>
            <person name="Rokas A."/>
            <person name="Carro J."/>
            <person name="Camarero S."/>
            <person name="Ferreira P."/>
            <person name="Molpeceres G."/>
            <person name="Ruiz-Duenas F.J."/>
            <person name="Serrano A."/>
            <person name="Henrissat B."/>
            <person name="Drula E."/>
            <person name="Hughes K.W."/>
            <person name="Mata J.L."/>
            <person name="Ishikawa N.K."/>
            <person name="Vargas-Isla R."/>
            <person name="Ushijima S."/>
            <person name="Smith C.A."/>
            <person name="Ahrendt S."/>
            <person name="Andreopoulos W."/>
            <person name="He G."/>
            <person name="Labutti K."/>
            <person name="Lipzen A."/>
            <person name="Ng V."/>
            <person name="Sandor L."/>
            <person name="Barry K."/>
            <person name="Martinez A.T."/>
            <person name="Xiao Y."/>
            <person name="Gibbons J.G."/>
            <person name="Terashima K."/>
            <person name="Hibbett D.S."/>
            <person name="Grigoriev I.V."/>
        </authorList>
    </citation>
    <scope>NUCLEOTIDE SEQUENCE</scope>
    <source>
        <strain evidence="2">TFB9207</strain>
    </source>
</reference>
<dbReference type="InterPro" id="IPR041078">
    <property type="entry name" value="Plavaka"/>
</dbReference>
<sequence length="357" mass="40966">MDSDSDNEGELVLEAEDASEKTEEDDLQEEINRYVQEIYGTNLDDLDLDNIFNFLPNEDDIELPNLHAHPVSAPPQPIQRSLIDDEDNIPVWDSKAGEVYGVDKDIEQRWRGISSQKDEEEARCYEPFASRLEWEVCQWSVKEKISQNSFNRFLKIPQVQERLGLTFNNSRTMLEKLDTIPDRAGPWFTKNLSFKDRPEEVFTIHHRDPLEAIKALWGDPSLARDLVYQPAKIFRKEAEPTEENRIFSEMWTGGFWNSVQVSEHLGIGERCSHEIQRLIPEGGTLAPVILATDKTQLTQFSGNKTAYPVYLTLGNIPKELRRKPESRACVLIAYLSVDQPSKEGISKLRVFSRSGNL</sequence>
<name>A0AA38NXU7_9AGAR</name>
<dbReference type="EMBL" id="MU806898">
    <property type="protein sequence ID" value="KAJ3832638.1"/>
    <property type="molecule type" value="Genomic_DNA"/>
</dbReference>
<accession>A0AA38NXU7</accession>
<dbReference type="Proteomes" id="UP001163846">
    <property type="component" value="Unassembled WGS sequence"/>
</dbReference>
<evidence type="ECO:0000313" key="3">
    <source>
        <dbReference type="Proteomes" id="UP001163846"/>
    </source>
</evidence>
<proteinExistence type="predicted"/>
<evidence type="ECO:0000313" key="2">
    <source>
        <dbReference type="EMBL" id="KAJ3832638.1"/>
    </source>
</evidence>
<gene>
    <name evidence="2" type="ORF">F5878DRAFT_547871</name>
</gene>
<protein>
    <submittedName>
        <fullName evidence="2">Uncharacterized protein</fullName>
    </submittedName>
</protein>
<evidence type="ECO:0000256" key="1">
    <source>
        <dbReference type="SAM" id="MobiDB-lite"/>
    </source>
</evidence>
<feature type="region of interest" description="Disordered" evidence="1">
    <location>
        <begin position="1"/>
        <end position="27"/>
    </location>
</feature>
<keyword evidence="3" id="KW-1185">Reference proteome</keyword>